<protein>
    <submittedName>
        <fullName evidence="1">Uncharacterized protein</fullName>
    </submittedName>
</protein>
<sequence length="45" mass="5332">MSTYVWNGLSYASLVFFINSNTRCGFEILKSFIVTRYFIWNGKKE</sequence>
<evidence type="ECO:0000313" key="1">
    <source>
        <dbReference type="EMBL" id="TYP75265.1"/>
    </source>
</evidence>
<dbReference type="EMBL" id="VNHU01000003">
    <property type="protein sequence ID" value="TYP75265.1"/>
    <property type="molecule type" value="Genomic_DNA"/>
</dbReference>
<evidence type="ECO:0000313" key="2">
    <source>
        <dbReference type="Proteomes" id="UP000324376"/>
    </source>
</evidence>
<comment type="caution">
    <text evidence="1">The sequence shown here is derived from an EMBL/GenBank/DDBJ whole genome shotgun (WGS) entry which is preliminary data.</text>
</comment>
<gene>
    <name evidence="1" type="ORF">BD809_103329</name>
</gene>
<dbReference type="Proteomes" id="UP000324376">
    <property type="component" value="Unassembled WGS sequence"/>
</dbReference>
<keyword evidence="2" id="KW-1185">Reference proteome</keyword>
<reference evidence="1 2" key="1">
    <citation type="submission" date="2019-07" db="EMBL/GenBank/DDBJ databases">
        <title>Genomic Encyclopedia of Archaeal and Bacterial Type Strains, Phase II (KMG-II): from individual species to whole genera.</title>
        <authorList>
            <person name="Goeker M."/>
        </authorList>
    </citation>
    <scope>NUCLEOTIDE SEQUENCE [LARGE SCALE GENOMIC DNA]</scope>
    <source>
        <strain evidence="1 2">DSM 17527</strain>
    </source>
</reference>
<name>A0A5S5C778_9FLAO</name>
<accession>A0A5S5C778</accession>
<dbReference type="AlphaFoldDB" id="A0A5S5C778"/>
<proteinExistence type="predicted"/>
<organism evidence="1 2">
    <name type="scientific">Aquimarina intermedia</name>
    <dbReference type="NCBI Taxonomy" id="350814"/>
    <lineage>
        <taxon>Bacteria</taxon>
        <taxon>Pseudomonadati</taxon>
        <taxon>Bacteroidota</taxon>
        <taxon>Flavobacteriia</taxon>
        <taxon>Flavobacteriales</taxon>
        <taxon>Flavobacteriaceae</taxon>
        <taxon>Aquimarina</taxon>
    </lineage>
</organism>